<evidence type="ECO:0000313" key="7">
    <source>
        <dbReference type="EMBL" id="MBA8804583.1"/>
    </source>
</evidence>
<feature type="active site" description="Charge relay system" evidence="5">
    <location>
        <position position="179"/>
    </location>
</feature>
<dbReference type="InterPro" id="IPR000209">
    <property type="entry name" value="Peptidase_S8/S53_dom"/>
</dbReference>
<organism evidence="7 8">
    <name type="scientific">Nocardioides ginsengisegetis</name>
    <dbReference type="NCBI Taxonomy" id="661491"/>
    <lineage>
        <taxon>Bacteria</taxon>
        <taxon>Bacillati</taxon>
        <taxon>Actinomycetota</taxon>
        <taxon>Actinomycetes</taxon>
        <taxon>Propionibacteriales</taxon>
        <taxon>Nocardioidaceae</taxon>
        <taxon>Nocardioides</taxon>
    </lineage>
</organism>
<dbReference type="PANTHER" id="PTHR43806">
    <property type="entry name" value="PEPTIDASE S8"/>
    <property type="match status" value="1"/>
</dbReference>
<comment type="caution">
    <text evidence="7">The sequence shown here is derived from an EMBL/GenBank/DDBJ whole genome shotgun (WGS) entry which is preliminary data.</text>
</comment>
<feature type="active site" description="Charge relay system" evidence="5">
    <location>
        <position position="384"/>
    </location>
</feature>
<evidence type="ECO:0000259" key="6">
    <source>
        <dbReference type="Pfam" id="PF00082"/>
    </source>
</evidence>
<evidence type="ECO:0000313" key="8">
    <source>
        <dbReference type="Proteomes" id="UP000580910"/>
    </source>
</evidence>
<evidence type="ECO:0000256" key="5">
    <source>
        <dbReference type="PROSITE-ProRule" id="PRU01240"/>
    </source>
</evidence>
<keyword evidence="8" id="KW-1185">Reference proteome</keyword>
<dbReference type="PANTHER" id="PTHR43806:SF7">
    <property type="entry name" value="MEMBRANE-BOUND TRANSCRIPTION FACTOR SITE-1 PROTEASE"/>
    <property type="match status" value="1"/>
</dbReference>
<dbReference type="PROSITE" id="PS51892">
    <property type="entry name" value="SUBTILASE"/>
    <property type="match status" value="1"/>
</dbReference>
<dbReference type="InterPro" id="IPR036852">
    <property type="entry name" value="Peptidase_S8/S53_dom_sf"/>
</dbReference>
<protein>
    <recommendedName>
        <fullName evidence="6">Peptidase S8/S53 domain-containing protein</fullName>
    </recommendedName>
</protein>
<dbReference type="AlphaFoldDB" id="A0A7W3PAG4"/>
<keyword evidence="3 5" id="KW-0378">Hydrolase</keyword>
<name>A0A7W3PAG4_9ACTN</name>
<dbReference type="Pfam" id="PF00082">
    <property type="entry name" value="Peptidase_S8"/>
    <property type="match status" value="1"/>
</dbReference>
<evidence type="ECO:0000256" key="2">
    <source>
        <dbReference type="ARBA" id="ARBA00022670"/>
    </source>
</evidence>
<dbReference type="CDD" id="cd00306">
    <property type="entry name" value="Peptidases_S8_S53"/>
    <property type="match status" value="1"/>
</dbReference>
<gene>
    <name evidence="7" type="ORF">FB382_002874</name>
</gene>
<evidence type="ECO:0000256" key="4">
    <source>
        <dbReference type="ARBA" id="ARBA00022825"/>
    </source>
</evidence>
<dbReference type="PROSITE" id="PS00138">
    <property type="entry name" value="SUBTILASE_SER"/>
    <property type="match status" value="1"/>
</dbReference>
<dbReference type="Proteomes" id="UP000580910">
    <property type="component" value="Unassembled WGS sequence"/>
</dbReference>
<sequence>MPINDLASGDDRRRVVEQVELVREDHGAERVAWDSELPEDFHYLYDPDVLLVRSTDRARVDEVLDVLNGSGDFDGTVTDADLPLDDSGRDPLPIVRVLLPGRVDGDPRRVPLALDALDARGVNDTEVVATPNHWVHLCGPGNTRLCPASEPSETGLDKPWPAVASDAGLGGGVRVSVVDSGWHAAAGQPLGPTPWLEDVDGDDEQNVALLRPYAGHGTFIAGVVRCLAPGTTVYVERFLTGTGAMLETDMVAQLRQALAREPHLINLSAGAVTRRNHPLLSFEAFWEQDLSQTPNCLLVAAAGNDATAAPLWPAAFDWALGVGSLDRDGHVSRFSNHGPSADVYALGRNLVNAYPDGTYVCHETPDTGDVRVFDRGMARWSGTSFAAPVVVGLIAAEPGADADVFAARDAVLARAGTAIDPLGSPVPALFPPYT</sequence>
<dbReference type="InterPro" id="IPR050131">
    <property type="entry name" value="Peptidase_S8_subtilisin-like"/>
</dbReference>
<keyword evidence="2 5" id="KW-0645">Protease</keyword>
<dbReference type="PRINTS" id="PR00723">
    <property type="entry name" value="SUBTILISIN"/>
</dbReference>
<dbReference type="InterPro" id="IPR023828">
    <property type="entry name" value="Peptidase_S8_Ser-AS"/>
</dbReference>
<accession>A0A7W3PAG4</accession>
<evidence type="ECO:0000256" key="1">
    <source>
        <dbReference type="ARBA" id="ARBA00011073"/>
    </source>
</evidence>
<comment type="similarity">
    <text evidence="1 5">Belongs to the peptidase S8 family.</text>
</comment>
<dbReference type="Gene3D" id="3.40.50.200">
    <property type="entry name" value="Peptidase S8/S53 domain"/>
    <property type="match status" value="1"/>
</dbReference>
<keyword evidence="4 5" id="KW-0720">Serine protease</keyword>
<feature type="domain" description="Peptidase S8/S53" evidence="6">
    <location>
        <begin position="170"/>
        <end position="395"/>
    </location>
</feature>
<dbReference type="GO" id="GO:0004252">
    <property type="term" value="F:serine-type endopeptidase activity"/>
    <property type="evidence" value="ECO:0007669"/>
    <property type="project" value="UniProtKB-UniRule"/>
</dbReference>
<dbReference type="RefSeq" id="WP_182540205.1">
    <property type="nucleotide sequence ID" value="NZ_JACGXA010000001.1"/>
</dbReference>
<proteinExistence type="inferred from homology"/>
<dbReference type="InterPro" id="IPR015500">
    <property type="entry name" value="Peptidase_S8_subtilisin-rel"/>
</dbReference>
<dbReference type="SUPFAM" id="SSF52743">
    <property type="entry name" value="Subtilisin-like"/>
    <property type="match status" value="1"/>
</dbReference>
<feature type="active site" description="Charge relay system" evidence="5">
    <location>
        <position position="216"/>
    </location>
</feature>
<dbReference type="GO" id="GO:0006508">
    <property type="term" value="P:proteolysis"/>
    <property type="evidence" value="ECO:0007669"/>
    <property type="project" value="UniProtKB-KW"/>
</dbReference>
<reference evidence="7 8" key="1">
    <citation type="submission" date="2020-07" db="EMBL/GenBank/DDBJ databases">
        <title>Sequencing the genomes of 1000 actinobacteria strains.</title>
        <authorList>
            <person name="Klenk H.-P."/>
        </authorList>
    </citation>
    <scope>NUCLEOTIDE SEQUENCE [LARGE SCALE GENOMIC DNA]</scope>
    <source>
        <strain evidence="7 8">DSM 21349</strain>
    </source>
</reference>
<dbReference type="EMBL" id="JACGXA010000001">
    <property type="protein sequence ID" value="MBA8804583.1"/>
    <property type="molecule type" value="Genomic_DNA"/>
</dbReference>
<evidence type="ECO:0000256" key="3">
    <source>
        <dbReference type="ARBA" id="ARBA00022801"/>
    </source>
</evidence>